<dbReference type="KEGG" id="bpro:PMF13cell1_00220"/>
<proteinExistence type="predicted"/>
<evidence type="ECO:0000313" key="1">
    <source>
        <dbReference type="EMBL" id="QBE94727.1"/>
    </source>
</evidence>
<evidence type="ECO:0000313" key="2">
    <source>
        <dbReference type="Proteomes" id="UP000289794"/>
    </source>
</evidence>
<dbReference type="Proteomes" id="UP000289794">
    <property type="component" value="Chromosome"/>
</dbReference>
<name>A0A4P6LVC7_9FIRM</name>
<dbReference type="AlphaFoldDB" id="A0A4P6LVC7"/>
<gene>
    <name evidence="1" type="ORF">PMF13cell1_00220</name>
</gene>
<reference evidence="1 2" key="1">
    <citation type="submission" date="2019-01" db="EMBL/GenBank/DDBJ databases">
        <title>PMF-metabolizing Aryl O-demethylase.</title>
        <authorList>
            <person name="Kim M."/>
        </authorList>
    </citation>
    <scope>NUCLEOTIDE SEQUENCE [LARGE SCALE GENOMIC DNA]</scope>
    <source>
        <strain evidence="1 2">PMF1</strain>
    </source>
</reference>
<dbReference type="EMBL" id="CP035945">
    <property type="protein sequence ID" value="QBE94727.1"/>
    <property type="molecule type" value="Genomic_DNA"/>
</dbReference>
<accession>A0A4P6LVC7</accession>
<protein>
    <submittedName>
        <fullName evidence="1">Uncharacterized protein</fullName>
    </submittedName>
</protein>
<organism evidence="1 2">
    <name type="scientific">Blautia producta</name>
    <dbReference type="NCBI Taxonomy" id="33035"/>
    <lineage>
        <taxon>Bacteria</taxon>
        <taxon>Bacillati</taxon>
        <taxon>Bacillota</taxon>
        <taxon>Clostridia</taxon>
        <taxon>Lachnospirales</taxon>
        <taxon>Lachnospiraceae</taxon>
        <taxon>Blautia</taxon>
    </lineage>
</organism>
<sequence>MDEGDIIIFIILYSSPISVQKEGPKPVLTGFGPSHISRQAVFTFLLNKVLIPSTAMITANTTIGTISTH</sequence>